<protein>
    <submittedName>
        <fullName evidence="2">Conjugal transfer protein TraC</fullName>
    </submittedName>
</protein>
<proteinExistence type="predicted"/>
<accession>A0ABQ1NXV3</accession>
<feature type="domain" description="Virulence-associated protein E-like" evidence="1">
    <location>
        <begin position="432"/>
        <end position="643"/>
    </location>
</feature>
<dbReference type="InterPro" id="IPR007936">
    <property type="entry name" value="VapE-like_dom"/>
</dbReference>
<gene>
    <name evidence="2" type="ORF">GCM10007418_03840</name>
</gene>
<dbReference type="Pfam" id="PF05272">
    <property type="entry name" value="VapE-like_dom"/>
    <property type="match status" value="1"/>
</dbReference>
<name>A0ABQ1NXV3_9GAMM</name>
<organism evidence="2 3">
    <name type="scientific">Halopseudomonas salina</name>
    <dbReference type="NCBI Taxonomy" id="1323744"/>
    <lineage>
        <taxon>Bacteria</taxon>
        <taxon>Pseudomonadati</taxon>
        <taxon>Pseudomonadota</taxon>
        <taxon>Gammaproteobacteria</taxon>
        <taxon>Pseudomonadales</taxon>
        <taxon>Pseudomonadaceae</taxon>
        <taxon>Halopseudomonas</taxon>
    </lineage>
</organism>
<dbReference type="PANTHER" id="PTHR34985">
    <property type="entry name" value="SLR0554 PROTEIN"/>
    <property type="match status" value="1"/>
</dbReference>
<evidence type="ECO:0000259" key="1">
    <source>
        <dbReference type="Pfam" id="PF05272"/>
    </source>
</evidence>
<dbReference type="InterPro" id="IPR034154">
    <property type="entry name" value="TOPRIM_DnaG/twinkle"/>
</dbReference>
<evidence type="ECO:0000313" key="2">
    <source>
        <dbReference type="EMBL" id="GGC87308.1"/>
    </source>
</evidence>
<evidence type="ECO:0000313" key="3">
    <source>
        <dbReference type="Proteomes" id="UP000638188"/>
    </source>
</evidence>
<keyword evidence="3" id="KW-1185">Reference proteome</keyword>
<reference evidence="3" key="1">
    <citation type="journal article" date="2019" name="Int. J. Syst. Evol. Microbiol.">
        <title>The Global Catalogue of Microorganisms (GCM) 10K type strain sequencing project: providing services to taxonomists for standard genome sequencing and annotation.</title>
        <authorList>
            <consortium name="The Broad Institute Genomics Platform"/>
            <consortium name="The Broad Institute Genome Sequencing Center for Infectious Disease"/>
            <person name="Wu L."/>
            <person name="Ma J."/>
        </authorList>
    </citation>
    <scope>NUCLEOTIDE SEQUENCE [LARGE SCALE GENOMIC DNA]</scope>
    <source>
        <strain evidence="3">CGMCC 1.12482</strain>
    </source>
</reference>
<dbReference type="Proteomes" id="UP000638188">
    <property type="component" value="Unassembled WGS sequence"/>
</dbReference>
<dbReference type="EMBL" id="BMFF01000001">
    <property type="protein sequence ID" value="GGC87308.1"/>
    <property type="molecule type" value="Genomic_DNA"/>
</dbReference>
<sequence>MDRVFDDVLAQFTDYGLQVDLPLTFGKIVRVKAEGDKGREKTGWYAAYDHRTEKGDTLIFGSFGNWRMGEKQNIKMKGVKLSDEDRELMRARQDEAKRKQQEKQERAAARAAKRAAGVWAQLPTKGSSDYLARKQIVGFGVRYAPRSGAFLVPMKNARSKIVGLQAIYPAVQESMGRDKTYWPYGVAKEGAYHLIGPHPEPGEPILIAEGYATGASLHMATGLAVAMAFDAGNLLPVGKVLREIFPARPLIFCCDDDWKTTDAKGDPYNPGFEKAKSAAGILGGEVVTPVWIGERGEKETDFNDLHVSAGLEEVRRQVMQVVKPPAAGGWLDKLQRSDSGALHPHMHNISLILGNDKRWKEVIAFNEFSSKILKRRTPPYGGQAGEWSDLDDVRVTSWLAEQYNLRVKSSSVVEAVLLVAANNAWHPVREYLTDLEWDGKTRLDFWLHAAMGVENSVYSMKVAARWMISAVARVMNPGCKADSVLILEGGQGKGKSTALSVLGGPWFMDSPINLGDKDAFQAIRGKWIVELGELDSFNKSESTRAKQFFSAYIDTYRESYGRRTVDVPRQCVFAGTTNQEEYLKDTTGNRRYWPVLCHDIDLALLRETRDQLWAEAVARYEAGERWWVESHEAGDFAEQQDARYMVDAWEHPIREWLEQPDRLEVITGDQIFASALKLDLGHWGKPEQMRVGHIMHRLGWTRKRLSAAGRSGIRPWGYEKPASWKAAGAAADAEEAEKKKEEPF</sequence>
<dbReference type="PANTHER" id="PTHR34985:SF1">
    <property type="entry name" value="SLR0554 PROTEIN"/>
    <property type="match status" value="1"/>
</dbReference>
<dbReference type="CDD" id="cd01029">
    <property type="entry name" value="TOPRIM_primases"/>
    <property type="match status" value="1"/>
</dbReference>
<comment type="caution">
    <text evidence="2">The sequence shown here is derived from an EMBL/GenBank/DDBJ whole genome shotgun (WGS) entry which is preliminary data.</text>
</comment>